<feature type="region of interest" description="Disordered" evidence="4">
    <location>
        <begin position="177"/>
        <end position="208"/>
    </location>
</feature>
<reference evidence="5 6" key="1">
    <citation type="journal article" date="2020" name="G3 (Bethesda)">
        <title>Improved Reference Genome for Cyclotella cryptica CCMP332, a Model for Cell Wall Morphogenesis, Salinity Adaptation, and Lipid Production in Diatoms (Bacillariophyta).</title>
        <authorList>
            <person name="Roberts W.R."/>
            <person name="Downey K.M."/>
            <person name="Ruck E.C."/>
            <person name="Traller J.C."/>
            <person name="Alverson A.J."/>
        </authorList>
    </citation>
    <scope>NUCLEOTIDE SEQUENCE [LARGE SCALE GENOMIC DNA]</scope>
    <source>
        <strain evidence="5 6">CCMP332</strain>
    </source>
</reference>
<sequence length="1351" mass="150517">MNTNYYAQSSNEKPTMNHFSPHNDTYTNNDITLWNQICQASTLLHCAQSHFRTLHTTTTTTASNNHDDTKETSRASILQDAIHAHSIYRSCRRWVLKRRRQRRQACSGGGGGGVSSYISREVNLELRMAACLRLMACVCMSASSSSCGGEGDGNKDVQLAIRYHDDAVSLLVGVFDDGDEKVDDDNDEEEEEDRDRSMDDDSTEEDGETIFDDEGVLLSIRLNVDASLFDNCTNNPSHKAVGSSNNQQTIQLSFLRPTENQRVRAIAASLNALASLHARMGDDRLAMDSYREALEILRAATEEEEDDDEDDDSNCGEKVGGYKNTISKMEYDLASTLMNVGTFHLRRDELDPALNAYSTVFALHSGGNAEEHPTLESKEDGALVKSPSYLLPHLHSPTSPSPSALYGRGKSSDTAVFSFNTVPSQYTREAISALNNLAIVHERRGELGKAISCYDRVLQSYVLSSSGVETSIEVANCWINMGNCLQRKLDWEGSEGAYTQAVQIYRGWIQENNHSSTSAVLRVHRALSGALRNHGTCCWKQRRISDAIDYFREAVSVEETTVRRWSTGDTAVATAAAVGSRDGIHQAKLSMAQLLGYIGCLYLEHASLELRSFQKSKASFQRAIQIYFEMGFPASHPSIVWAGNNLQSVGIMEEKSKHLPPPPPPPPTPPPKKRGNGPFGAQTLVSKPESSTGTTTKEEGDSVFLGVEDDYQSSTDELDEILSEKVENITQSARKMQLLDPRDASPFDEEADFVDGFINTNVAQNTIDHQISDEVDFGLDTPLSSDPQHTSYPSFGEPMDQRKGTQREEELKEELNKSSEYYGHGSIEAARAHVALANQFWQREDRGSATEHYTIAHSIYESLGDRKSCAVVLKALGDLNKEDEKLDAAKELYQEAMDIEISVYGHCLPQTLNASGVVCLLEDDHRSAMEFHRRALQIQQKSLDEENKYEMYETLVLIGNVYYSERNNLTNIQSKGVDYKEFIESGFLGWIAKAHDMRGEYIKACQFYEESLQIAISKERKESKKEMALTLNRLGSLNRELGRYEEALDYHQRALLLQQSTSNSAKAMTAETCVLMGMTKAKMGEYQKAMDLYEDSLLVLKAALGDQHLSVAQTMVQIGAVHLELSNYDTAMTILCKAEEHLLATVGEHHRDTFETQALLGRLLSATGKYDLALVKLNSVAENQAQMFGENHPSIADTNQYIGECFLNQGMAAEARAMFLDCYNMRKRFFSMDQLTIAESMVDIIRSRSGRPERSLAIYGNAMEVYKTVDRYHKASVIFRKAFGEGHIVQADILAVNVGKVLLRKCDYDGAKAQFCTALDIYNSKLPEGHSKIVAASQHLDRVEQEEALCV</sequence>
<evidence type="ECO:0000256" key="1">
    <source>
        <dbReference type="ARBA" id="ARBA00022737"/>
    </source>
</evidence>
<feature type="region of interest" description="Disordered" evidence="4">
    <location>
        <begin position="654"/>
        <end position="704"/>
    </location>
</feature>
<feature type="region of interest" description="Disordered" evidence="4">
    <location>
        <begin position="783"/>
        <end position="812"/>
    </location>
</feature>
<organism evidence="5 6">
    <name type="scientific">Cyclotella cryptica</name>
    <dbReference type="NCBI Taxonomy" id="29204"/>
    <lineage>
        <taxon>Eukaryota</taxon>
        <taxon>Sar</taxon>
        <taxon>Stramenopiles</taxon>
        <taxon>Ochrophyta</taxon>
        <taxon>Bacillariophyta</taxon>
        <taxon>Coscinodiscophyceae</taxon>
        <taxon>Thalassiosirophycidae</taxon>
        <taxon>Stephanodiscales</taxon>
        <taxon>Stephanodiscaceae</taxon>
        <taxon>Cyclotella</taxon>
    </lineage>
</organism>
<feature type="region of interest" description="Disordered" evidence="4">
    <location>
        <begin position="300"/>
        <end position="319"/>
    </location>
</feature>
<accession>A0ABD3Q085</accession>
<feature type="compositionally biased region" description="Acidic residues" evidence="4">
    <location>
        <begin position="177"/>
        <end position="193"/>
    </location>
</feature>
<proteinExistence type="predicted"/>
<feature type="compositionally biased region" description="Acidic residues" evidence="4">
    <location>
        <begin position="302"/>
        <end position="314"/>
    </location>
</feature>
<keyword evidence="6" id="KW-1185">Reference proteome</keyword>
<protein>
    <submittedName>
        <fullName evidence="5">Uncharacterized protein</fullName>
    </submittedName>
</protein>
<evidence type="ECO:0000256" key="3">
    <source>
        <dbReference type="PROSITE-ProRule" id="PRU00339"/>
    </source>
</evidence>
<dbReference type="PROSITE" id="PS50005">
    <property type="entry name" value="TPR"/>
    <property type="match status" value="1"/>
</dbReference>
<evidence type="ECO:0000256" key="4">
    <source>
        <dbReference type="SAM" id="MobiDB-lite"/>
    </source>
</evidence>
<dbReference type="SUPFAM" id="SSF48452">
    <property type="entry name" value="TPR-like"/>
    <property type="match status" value="4"/>
</dbReference>
<keyword evidence="1" id="KW-0677">Repeat</keyword>
<gene>
    <name evidence="5" type="ORF">HJC23_006170</name>
</gene>
<dbReference type="EMBL" id="JABMIG020000087">
    <property type="protein sequence ID" value="KAL3793810.1"/>
    <property type="molecule type" value="Genomic_DNA"/>
</dbReference>
<dbReference type="PANTHER" id="PTHR45641">
    <property type="entry name" value="TETRATRICOPEPTIDE REPEAT PROTEIN (AFU_ORTHOLOGUE AFUA_6G03870)"/>
    <property type="match status" value="1"/>
</dbReference>
<dbReference type="Pfam" id="PF13181">
    <property type="entry name" value="TPR_8"/>
    <property type="match status" value="1"/>
</dbReference>
<feature type="compositionally biased region" description="Polar residues" evidence="4">
    <location>
        <begin position="783"/>
        <end position="793"/>
    </location>
</feature>
<feature type="compositionally biased region" description="Low complexity" evidence="4">
    <location>
        <begin position="686"/>
        <end position="695"/>
    </location>
</feature>
<evidence type="ECO:0000256" key="2">
    <source>
        <dbReference type="ARBA" id="ARBA00022803"/>
    </source>
</evidence>
<dbReference type="PANTHER" id="PTHR45641:SF19">
    <property type="entry name" value="NEPHROCYSTIN-3"/>
    <property type="match status" value="1"/>
</dbReference>
<feature type="region of interest" description="Disordered" evidence="4">
    <location>
        <begin position="1"/>
        <end position="21"/>
    </location>
</feature>
<evidence type="ECO:0000313" key="6">
    <source>
        <dbReference type="Proteomes" id="UP001516023"/>
    </source>
</evidence>
<dbReference type="Gene3D" id="1.25.40.10">
    <property type="entry name" value="Tetratricopeptide repeat domain"/>
    <property type="match status" value="6"/>
</dbReference>
<feature type="compositionally biased region" description="Basic and acidic residues" evidence="4">
    <location>
        <begin position="799"/>
        <end position="812"/>
    </location>
</feature>
<feature type="compositionally biased region" description="Pro residues" evidence="4">
    <location>
        <begin position="659"/>
        <end position="670"/>
    </location>
</feature>
<dbReference type="InterPro" id="IPR011990">
    <property type="entry name" value="TPR-like_helical_dom_sf"/>
</dbReference>
<evidence type="ECO:0000313" key="5">
    <source>
        <dbReference type="EMBL" id="KAL3793810.1"/>
    </source>
</evidence>
<comment type="caution">
    <text evidence="5">The sequence shown here is derived from an EMBL/GenBank/DDBJ whole genome shotgun (WGS) entry which is preliminary data.</text>
</comment>
<dbReference type="SMART" id="SM00028">
    <property type="entry name" value="TPR"/>
    <property type="match status" value="15"/>
</dbReference>
<name>A0ABD3Q085_9STRA</name>
<dbReference type="Pfam" id="PF13424">
    <property type="entry name" value="TPR_12"/>
    <property type="match status" value="3"/>
</dbReference>
<feature type="repeat" description="TPR" evidence="3">
    <location>
        <begin position="1028"/>
        <end position="1061"/>
    </location>
</feature>
<dbReference type="Proteomes" id="UP001516023">
    <property type="component" value="Unassembled WGS sequence"/>
</dbReference>
<keyword evidence="2 3" id="KW-0802">TPR repeat</keyword>
<dbReference type="InterPro" id="IPR019734">
    <property type="entry name" value="TPR_rpt"/>
</dbReference>